<gene>
    <name evidence="2" type="ORF">JR050_18575</name>
</gene>
<accession>A0ABS2DMF5</accession>
<keyword evidence="1" id="KW-0812">Transmembrane</keyword>
<dbReference type="EMBL" id="JAFELM010000044">
    <property type="protein sequence ID" value="MBM6619671.1"/>
    <property type="molecule type" value="Genomic_DNA"/>
</dbReference>
<keyword evidence="3" id="KW-1185">Reference proteome</keyword>
<comment type="caution">
    <text evidence="2">The sequence shown here is derived from an EMBL/GenBank/DDBJ whole genome shotgun (WGS) entry which is preliminary data.</text>
</comment>
<keyword evidence="1" id="KW-1133">Transmembrane helix</keyword>
<sequence>MDKKSLQDKITDFTRFGMVLLAVSVFLFIGTLIPNEGKSMIQTYLMLGTNFILLGAAFYFFQKSVKLKNKLVEMQED</sequence>
<feature type="transmembrane region" description="Helical" evidence="1">
    <location>
        <begin position="12"/>
        <end position="33"/>
    </location>
</feature>
<feature type="transmembrane region" description="Helical" evidence="1">
    <location>
        <begin position="39"/>
        <end position="61"/>
    </location>
</feature>
<protein>
    <submittedName>
        <fullName evidence="2">YrhC family protein</fullName>
    </submittedName>
</protein>
<name>A0ABS2DMF5_9BACI</name>
<proteinExistence type="predicted"/>
<dbReference type="InterPro" id="IPR025418">
    <property type="entry name" value="YrhC-like"/>
</dbReference>
<evidence type="ECO:0000256" key="1">
    <source>
        <dbReference type="SAM" id="Phobius"/>
    </source>
</evidence>
<reference evidence="2 3" key="1">
    <citation type="submission" date="2021-02" db="EMBL/GenBank/DDBJ databases">
        <title>Bacillus sp. RD4P76, an endophyte from a halophyte.</title>
        <authorList>
            <person name="Sun J.-Q."/>
        </authorList>
    </citation>
    <scope>NUCLEOTIDE SEQUENCE [LARGE SCALE GENOMIC DNA]</scope>
    <source>
        <strain evidence="2 3">RD4P76</strain>
    </source>
</reference>
<evidence type="ECO:0000313" key="3">
    <source>
        <dbReference type="Proteomes" id="UP001518925"/>
    </source>
</evidence>
<dbReference type="Pfam" id="PF14143">
    <property type="entry name" value="YrhC"/>
    <property type="match status" value="1"/>
</dbReference>
<evidence type="ECO:0000313" key="2">
    <source>
        <dbReference type="EMBL" id="MBM6619671.1"/>
    </source>
</evidence>
<organism evidence="2 3">
    <name type="scientific">Bacillus suaedaesalsae</name>
    <dbReference type="NCBI Taxonomy" id="2810349"/>
    <lineage>
        <taxon>Bacteria</taxon>
        <taxon>Bacillati</taxon>
        <taxon>Bacillota</taxon>
        <taxon>Bacilli</taxon>
        <taxon>Bacillales</taxon>
        <taxon>Bacillaceae</taxon>
        <taxon>Bacillus</taxon>
    </lineage>
</organism>
<dbReference type="Proteomes" id="UP001518925">
    <property type="component" value="Unassembled WGS sequence"/>
</dbReference>
<keyword evidence="1" id="KW-0472">Membrane</keyword>